<accession>A0A0D6LG35</accession>
<dbReference type="Proteomes" id="UP000054495">
    <property type="component" value="Unassembled WGS sequence"/>
</dbReference>
<evidence type="ECO:0000256" key="1">
    <source>
        <dbReference type="ARBA" id="ARBA00022737"/>
    </source>
</evidence>
<dbReference type="Gene3D" id="1.25.40.20">
    <property type="entry name" value="Ankyrin repeat-containing domain"/>
    <property type="match status" value="2"/>
</dbReference>
<dbReference type="SUPFAM" id="SSF48403">
    <property type="entry name" value="Ankyrin repeat"/>
    <property type="match status" value="1"/>
</dbReference>
<dbReference type="AlphaFoldDB" id="A0A0D6LG35"/>
<dbReference type="InterPro" id="IPR002110">
    <property type="entry name" value="Ankyrin_rpt"/>
</dbReference>
<reference evidence="4 5" key="1">
    <citation type="submission" date="2013-05" db="EMBL/GenBank/DDBJ databases">
        <title>Draft genome of the parasitic nematode Anyclostoma ceylanicum.</title>
        <authorList>
            <person name="Mitreva M."/>
        </authorList>
    </citation>
    <scope>NUCLEOTIDE SEQUENCE [LARGE SCALE GENOMIC DNA]</scope>
</reference>
<keyword evidence="2 3" id="KW-0040">ANK repeat</keyword>
<keyword evidence="5" id="KW-1185">Reference proteome</keyword>
<keyword evidence="1" id="KW-0677">Repeat</keyword>
<evidence type="ECO:0000256" key="2">
    <source>
        <dbReference type="ARBA" id="ARBA00023043"/>
    </source>
</evidence>
<dbReference type="EMBL" id="KE125367">
    <property type="protein sequence ID" value="EPB68876.1"/>
    <property type="molecule type" value="Genomic_DNA"/>
</dbReference>
<proteinExistence type="predicted"/>
<protein>
    <submittedName>
        <fullName evidence="4">Ankyrin repeat protein</fullName>
    </submittedName>
</protein>
<dbReference type="PROSITE" id="PS50297">
    <property type="entry name" value="ANK_REP_REGION"/>
    <property type="match status" value="3"/>
</dbReference>
<feature type="repeat" description="ANK" evidence="3">
    <location>
        <begin position="25"/>
        <end position="57"/>
    </location>
</feature>
<organism evidence="4 5">
    <name type="scientific">Ancylostoma ceylanicum</name>
    <dbReference type="NCBI Taxonomy" id="53326"/>
    <lineage>
        <taxon>Eukaryota</taxon>
        <taxon>Metazoa</taxon>
        <taxon>Ecdysozoa</taxon>
        <taxon>Nematoda</taxon>
        <taxon>Chromadorea</taxon>
        <taxon>Rhabditida</taxon>
        <taxon>Rhabditina</taxon>
        <taxon>Rhabditomorpha</taxon>
        <taxon>Strongyloidea</taxon>
        <taxon>Ancylostomatidae</taxon>
        <taxon>Ancylostomatinae</taxon>
        <taxon>Ancylostoma</taxon>
    </lineage>
</organism>
<sequence>MIVLVWSELGGEEALKKKWKKERRGKLTALHYAAKFGNVDIAEFLLDMDASLEIPTTRDRFVPLHMVAKDVDVKDRYKMTPLDYAILKDNERAVLALLRNGANPNERDKNKRTPLLKACNFGSYKLVCLLLSFGADCSITDKWRNSAFHMVAAHGRNEILQLLIDHAGKHGVELLWTTNNEGKTPLELAVNGDHASTVNIILSMKPPGSDSATFRLDKFLLHEAAAKGYLEVVKILIQLQNQSSERTFPFKVL</sequence>
<feature type="repeat" description="ANK" evidence="3">
    <location>
        <begin position="77"/>
        <end position="109"/>
    </location>
</feature>
<dbReference type="PANTHER" id="PTHR24198:SF194">
    <property type="entry name" value="INVERSIN-A"/>
    <property type="match status" value="1"/>
</dbReference>
<dbReference type="PROSITE" id="PS50088">
    <property type="entry name" value="ANK_REPEAT"/>
    <property type="match status" value="3"/>
</dbReference>
<dbReference type="PANTHER" id="PTHR24198">
    <property type="entry name" value="ANKYRIN REPEAT AND PROTEIN KINASE DOMAIN-CONTAINING PROTEIN"/>
    <property type="match status" value="1"/>
</dbReference>
<evidence type="ECO:0000256" key="3">
    <source>
        <dbReference type="PROSITE-ProRule" id="PRU00023"/>
    </source>
</evidence>
<dbReference type="SMART" id="SM00248">
    <property type="entry name" value="ANK"/>
    <property type="match status" value="6"/>
</dbReference>
<evidence type="ECO:0000313" key="4">
    <source>
        <dbReference type="EMBL" id="EPB68876.1"/>
    </source>
</evidence>
<dbReference type="Pfam" id="PF12796">
    <property type="entry name" value="Ank_2"/>
    <property type="match status" value="2"/>
</dbReference>
<gene>
    <name evidence="4" type="ORF">ANCCEY_12031</name>
</gene>
<dbReference type="InterPro" id="IPR036770">
    <property type="entry name" value="Ankyrin_rpt-contain_sf"/>
</dbReference>
<name>A0A0D6LG35_9BILA</name>
<evidence type="ECO:0000313" key="5">
    <source>
        <dbReference type="Proteomes" id="UP000054495"/>
    </source>
</evidence>
<feature type="repeat" description="ANK" evidence="3">
    <location>
        <begin position="110"/>
        <end position="142"/>
    </location>
</feature>